<dbReference type="GO" id="GO:0005737">
    <property type="term" value="C:cytoplasm"/>
    <property type="evidence" value="ECO:0007669"/>
    <property type="project" value="UniProtKB-SubCell"/>
</dbReference>
<dbReference type="OrthoDB" id="9802238at2"/>
<dbReference type="GO" id="GO:0004042">
    <property type="term" value="F:L-glutamate N-acetyltransferase activity"/>
    <property type="evidence" value="ECO:0007669"/>
    <property type="project" value="UniProtKB-UniRule"/>
</dbReference>
<dbReference type="SUPFAM" id="SSF55729">
    <property type="entry name" value="Acyl-CoA N-acyltransferases (Nat)"/>
    <property type="match status" value="1"/>
</dbReference>
<dbReference type="GO" id="GO:0006526">
    <property type="term" value="P:L-arginine biosynthetic process"/>
    <property type="evidence" value="ECO:0007669"/>
    <property type="project" value="UniProtKB-UniRule"/>
</dbReference>
<dbReference type="HAMAP" id="MF_01105">
    <property type="entry name" value="N_acetyl_glu_synth"/>
    <property type="match status" value="1"/>
</dbReference>
<evidence type="ECO:0000256" key="5">
    <source>
        <dbReference type="ARBA" id="ARBA00022679"/>
    </source>
</evidence>
<dbReference type="EC" id="2.3.1.1" evidence="8"/>
<protein>
    <recommendedName>
        <fullName evidence="8">Amino-acid acetyltransferase</fullName>
        <ecNumber evidence="8">2.3.1.1</ecNumber>
    </recommendedName>
    <alternativeName>
        <fullName evidence="8">N-acetylglutamate synthase</fullName>
        <shortName evidence="8">AGS</shortName>
        <shortName evidence="8">NAGS</shortName>
    </alternativeName>
</protein>
<dbReference type="Gene3D" id="3.40.630.30">
    <property type="match status" value="1"/>
</dbReference>
<dbReference type="PIRSF" id="PIRSF000423">
    <property type="entry name" value="ArgA"/>
    <property type="match status" value="1"/>
</dbReference>
<dbReference type="UniPathway" id="UPA00068">
    <property type="reaction ID" value="UER00106"/>
</dbReference>
<dbReference type="InterPro" id="IPR016181">
    <property type="entry name" value="Acyl_CoA_acyltransferase"/>
</dbReference>
<dbReference type="InterPro" id="IPR001048">
    <property type="entry name" value="Asp/Glu/Uridylate_kinase"/>
</dbReference>
<organism evidence="9 10">
    <name type="scientific">Kushneria marisflavi</name>
    <dbReference type="NCBI Taxonomy" id="157779"/>
    <lineage>
        <taxon>Bacteria</taxon>
        <taxon>Pseudomonadati</taxon>
        <taxon>Pseudomonadota</taxon>
        <taxon>Gammaproteobacteria</taxon>
        <taxon>Oceanospirillales</taxon>
        <taxon>Halomonadaceae</taxon>
        <taxon>Kushneria</taxon>
    </lineage>
</organism>
<evidence type="ECO:0000256" key="2">
    <source>
        <dbReference type="ARBA" id="ARBA00009145"/>
    </source>
</evidence>
<dbReference type="KEGG" id="kma:B9H00_03715"/>
<dbReference type="InterPro" id="IPR033719">
    <property type="entry name" value="NAGS_kin"/>
</dbReference>
<evidence type="ECO:0000313" key="10">
    <source>
        <dbReference type="Proteomes" id="UP000194457"/>
    </source>
</evidence>
<accession>A0A240UMN7</accession>
<evidence type="ECO:0000256" key="8">
    <source>
        <dbReference type="HAMAP-Rule" id="MF_01105"/>
    </source>
</evidence>
<evidence type="ECO:0000256" key="4">
    <source>
        <dbReference type="ARBA" id="ARBA00022605"/>
    </source>
</evidence>
<proteinExistence type="inferred from homology"/>
<dbReference type="Gene3D" id="3.40.1160.10">
    <property type="entry name" value="Acetylglutamate kinase-like"/>
    <property type="match status" value="1"/>
</dbReference>
<comment type="pathway">
    <text evidence="1 8">Amino-acid biosynthesis; L-arginine biosynthesis; N(2)-acetyl-L-ornithine from L-glutamate: step 1/4.</text>
</comment>
<comment type="miscellaneous">
    <text evidence="8">In bacteria which possess the bifunctional enzyme ornithine acetyltransferase/N-acetylglutamate synthase (ArgJ), ArgA fulfills an anaplerotic role.</text>
</comment>
<evidence type="ECO:0000313" key="9">
    <source>
        <dbReference type="EMBL" id="ART62290.1"/>
    </source>
</evidence>
<dbReference type="PANTHER" id="PTHR30602:SF12">
    <property type="entry name" value="AMINO-ACID ACETYLTRANSFERASE NAGS1, CHLOROPLASTIC-RELATED"/>
    <property type="match status" value="1"/>
</dbReference>
<dbReference type="Pfam" id="PF00583">
    <property type="entry name" value="Acetyltransf_1"/>
    <property type="match status" value="1"/>
</dbReference>
<dbReference type="NCBIfam" id="NF003641">
    <property type="entry name" value="PRK05279.1"/>
    <property type="match status" value="1"/>
</dbReference>
<comment type="similarity">
    <text evidence="2 8">Belongs to the acetyltransferase family. ArgA subfamily.</text>
</comment>
<name>A0A240UMN7_9GAMM</name>
<dbReference type="AlphaFoldDB" id="A0A240UMN7"/>
<dbReference type="NCBIfam" id="TIGR01890">
    <property type="entry name" value="N-Ac-Glu-synth"/>
    <property type="match status" value="1"/>
</dbReference>
<dbReference type="CDD" id="cd04237">
    <property type="entry name" value="AAK_NAGS-ABP"/>
    <property type="match status" value="1"/>
</dbReference>
<dbReference type="Pfam" id="PF00696">
    <property type="entry name" value="AA_kinase"/>
    <property type="match status" value="1"/>
</dbReference>
<evidence type="ECO:0000256" key="7">
    <source>
        <dbReference type="ARBA" id="ARBA00048372"/>
    </source>
</evidence>
<keyword evidence="6 8" id="KW-0012">Acyltransferase</keyword>
<reference evidence="9 10" key="1">
    <citation type="submission" date="2017-05" db="EMBL/GenBank/DDBJ databases">
        <authorList>
            <person name="Song R."/>
            <person name="Chenine A.L."/>
            <person name="Ruprecht R.M."/>
        </authorList>
    </citation>
    <scope>NUCLEOTIDE SEQUENCE [LARGE SCALE GENOMIC DNA]</scope>
    <source>
        <strain evidence="9">SW32</strain>
    </source>
</reference>
<dbReference type="Proteomes" id="UP000194457">
    <property type="component" value="Chromosome"/>
</dbReference>
<keyword evidence="5 8" id="KW-0808">Transferase</keyword>
<gene>
    <name evidence="8" type="primary">argA</name>
    <name evidence="9" type="ORF">B9H00_03715</name>
</gene>
<evidence type="ECO:0000256" key="3">
    <source>
        <dbReference type="ARBA" id="ARBA00022571"/>
    </source>
</evidence>
<comment type="subcellular location">
    <subcellularLocation>
        <location evidence="8">Cytoplasm</location>
    </subcellularLocation>
</comment>
<dbReference type="InterPro" id="IPR010167">
    <property type="entry name" value="NH2A_AcTrfase"/>
</dbReference>
<sequence length="445" mass="49252">MDTSFPFADWFRNSSTYIDAHRGRTFVVLIEGEGLTPERRAPLIQDLALLHVLGVRLVLVFGVRAQVRQALEAASLTPRRHQGRFVVDEACMTLIEREASTLRLAIEARLSPGLSNTPLHGVEINAISGNLVMAKPLGIREGIDFLRAGEVRRVRSDAIRTLLDQRSLVVLPPLGYSSTGEVFDLDAADIARHTAIALGADKLIIVGRAGGLYSPQGRLMRQPNLQEAQALVCQHENAELAEHVHIACDAARQGVGRTHLVSWQDRDALLAELFTRDGVGTMITRERYEQLRGARIDDIGGLLELLRPLEERGMLVARSRERLEQEIDDYVVIERDGMVIGCAALHPYPEAGSGELACVAVHTSYRGGERGDLLLDGVEQRAREKGLSSLFALTTHTLHWFLERGFETADVEALPERRRQHYNPQRNSRVLLKVLSASGTSGAKR</sequence>
<keyword evidence="3 8" id="KW-0055">Arginine biosynthesis</keyword>
<keyword evidence="10" id="KW-1185">Reference proteome</keyword>
<keyword evidence="4 8" id="KW-0028">Amino-acid biosynthesis</keyword>
<dbReference type="SUPFAM" id="SSF53633">
    <property type="entry name" value="Carbamate kinase-like"/>
    <property type="match status" value="1"/>
</dbReference>
<dbReference type="InterPro" id="IPR000182">
    <property type="entry name" value="GNAT_dom"/>
</dbReference>
<dbReference type="EMBL" id="CP021358">
    <property type="protein sequence ID" value="ART62290.1"/>
    <property type="molecule type" value="Genomic_DNA"/>
</dbReference>
<comment type="catalytic activity">
    <reaction evidence="7 8">
        <text>L-glutamate + acetyl-CoA = N-acetyl-L-glutamate + CoA + H(+)</text>
        <dbReference type="Rhea" id="RHEA:24292"/>
        <dbReference type="ChEBI" id="CHEBI:15378"/>
        <dbReference type="ChEBI" id="CHEBI:29985"/>
        <dbReference type="ChEBI" id="CHEBI:44337"/>
        <dbReference type="ChEBI" id="CHEBI:57287"/>
        <dbReference type="ChEBI" id="CHEBI:57288"/>
        <dbReference type="EC" id="2.3.1.1"/>
    </reaction>
</comment>
<dbReference type="PANTHER" id="PTHR30602">
    <property type="entry name" value="AMINO-ACID ACETYLTRANSFERASE"/>
    <property type="match status" value="1"/>
</dbReference>
<evidence type="ECO:0000256" key="1">
    <source>
        <dbReference type="ARBA" id="ARBA00004925"/>
    </source>
</evidence>
<dbReference type="CDD" id="cd04301">
    <property type="entry name" value="NAT_SF"/>
    <property type="match status" value="1"/>
</dbReference>
<keyword evidence="8" id="KW-0963">Cytoplasm</keyword>
<dbReference type="PROSITE" id="PS51186">
    <property type="entry name" value="GNAT"/>
    <property type="match status" value="1"/>
</dbReference>
<dbReference type="InterPro" id="IPR036393">
    <property type="entry name" value="AceGlu_kinase-like_sf"/>
</dbReference>
<dbReference type="RefSeq" id="WP_086899533.1">
    <property type="nucleotide sequence ID" value="NZ_CP021358.1"/>
</dbReference>
<evidence type="ECO:0000256" key="6">
    <source>
        <dbReference type="ARBA" id="ARBA00023315"/>
    </source>
</evidence>